<dbReference type="InterPro" id="IPR004860">
    <property type="entry name" value="LAGLIDADG_dom"/>
</dbReference>
<dbReference type="GeneID" id="17728404"/>
<dbReference type="AlphaFoldDB" id="V5KVP1"/>
<comment type="function">
    <text evidence="1">Mitochondrial DNA endonuclease involved in intron homing.</text>
</comment>
<dbReference type="SUPFAM" id="SSF55608">
    <property type="entry name" value="Homing endonucleases"/>
    <property type="match status" value="1"/>
</dbReference>
<dbReference type="EMBL" id="KF673550">
    <property type="protein sequence ID" value="AHA41737.1"/>
    <property type="molecule type" value="Genomic_DNA"/>
</dbReference>
<dbReference type="RefSeq" id="YP_008854737.1">
    <property type="nucleotide sequence ID" value="NC_022933.1"/>
</dbReference>
<feature type="domain" description="Homing endonuclease LAGLIDADG" evidence="2">
    <location>
        <begin position="6"/>
        <end position="113"/>
    </location>
</feature>
<accession>V5KVP1</accession>
<reference evidence="3" key="1">
    <citation type="submission" date="2013-09" db="EMBL/GenBank/DDBJ databases">
        <title>The mitochondrial genome sequence of Ganoderma sinense.</title>
        <authorList>
            <person name="Qian J."/>
        </authorList>
    </citation>
    <scope>NUCLEOTIDE SEQUENCE</scope>
</reference>
<geneLocation type="mitochondrion" evidence="3"/>
<dbReference type="Pfam" id="PF03161">
    <property type="entry name" value="LAGLIDADG_2"/>
    <property type="match status" value="1"/>
</dbReference>
<keyword evidence="3" id="KW-0496">Mitochondrion</keyword>
<sequence length="131" mass="15219">MISNKKHRSVQFATLSLPCFNYYKDLFYNSNNLKIVPSNIKILLSPRGLAYWIMVDGSLQNKGLHLNTYGFTPQDIFLLKTTLENMFGENTLKCTIHNHQKGERIYIWEESMELVKKTISLSLCIKICNIK</sequence>
<evidence type="ECO:0000313" key="3">
    <source>
        <dbReference type="EMBL" id="AHA41737.1"/>
    </source>
</evidence>
<protein>
    <recommendedName>
        <fullName evidence="2">Homing endonuclease LAGLIDADG domain-containing protein</fullName>
    </recommendedName>
</protein>
<organism evidence="3">
    <name type="scientific">Ganoderma sinense</name>
    <dbReference type="NCBI Taxonomy" id="36075"/>
    <lineage>
        <taxon>Eukaryota</taxon>
        <taxon>Fungi</taxon>
        <taxon>Dikarya</taxon>
        <taxon>Basidiomycota</taxon>
        <taxon>Agaricomycotina</taxon>
        <taxon>Agaricomycetes</taxon>
        <taxon>Polyporales</taxon>
        <taxon>Polyporaceae</taxon>
        <taxon>Ganoderma</taxon>
    </lineage>
</organism>
<dbReference type="Gene3D" id="3.10.28.10">
    <property type="entry name" value="Homing endonucleases"/>
    <property type="match status" value="2"/>
</dbReference>
<evidence type="ECO:0000256" key="1">
    <source>
        <dbReference type="ARBA" id="ARBA00002670"/>
    </source>
</evidence>
<name>V5KVP1_9APHY</name>
<gene>
    <name evidence="3" type="primary">orf131</name>
    <name evidence="3" type="ORF">Gasi_Mp27</name>
</gene>
<dbReference type="GO" id="GO:0004519">
    <property type="term" value="F:endonuclease activity"/>
    <property type="evidence" value="ECO:0007669"/>
    <property type="project" value="InterPro"/>
</dbReference>
<dbReference type="InterPro" id="IPR027434">
    <property type="entry name" value="Homing_endonucl"/>
</dbReference>
<proteinExistence type="predicted"/>
<evidence type="ECO:0000259" key="2">
    <source>
        <dbReference type="Pfam" id="PF03161"/>
    </source>
</evidence>